<evidence type="ECO:0000256" key="1">
    <source>
        <dbReference type="ARBA" id="ARBA00001933"/>
    </source>
</evidence>
<keyword evidence="2 5" id="KW-0808">Transferase</keyword>
<dbReference type="InterPro" id="IPR000277">
    <property type="entry name" value="Cys/Met-Metab_PyrdxlP-dep_enz"/>
</dbReference>
<dbReference type="GO" id="GO:0004124">
    <property type="term" value="F:cysteine synthase activity"/>
    <property type="evidence" value="ECO:0007669"/>
    <property type="project" value="UniProtKB-EC"/>
</dbReference>
<accession>A0ABS6MYE3</accession>
<dbReference type="Pfam" id="PF01053">
    <property type="entry name" value="Cys_Met_Meta_PP"/>
    <property type="match status" value="1"/>
</dbReference>
<dbReference type="EC" id="2.5.1.47" evidence="5"/>
<dbReference type="CDD" id="cd00614">
    <property type="entry name" value="CGS_like"/>
    <property type="match status" value="1"/>
</dbReference>
<dbReference type="PIRSF" id="PIRSF001434">
    <property type="entry name" value="CGS"/>
    <property type="match status" value="1"/>
</dbReference>
<keyword evidence="6" id="KW-1185">Reference proteome</keyword>
<dbReference type="PANTHER" id="PTHR43797">
    <property type="entry name" value="HOMOCYSTEINE/CYSTEINE SYNTHASE"/>
    <property type="match status" value="1"/>
</dbReference>
<keyword evidence="3 4" id="KW-0663">Pyridoxal phosphate</keyword>
<evidence type="ECO:0000256" key="2">
    <source>
        <dbReference type="ARBA" id="ARBA00022679"/>
    </source>
</evidence>
<gene>
    <name evidence="5" type="ORF">KRX52_12235</name>
</gene>
<protein>
    <submittedName>
        <fullName evidence="5">Bifunctional O-acetylhomoserine aminocarboxypropyltransferase/cysteine synthase</fullName>
        <ecNumber evidence="5">2.5.1.47</ecNumber>
    </submittedName>
</protein>
<comment type="cofactor">
    <cofactor evidence="1 4">
        <name>pyridoxal 5'-phosphate</name>
        <dbReference type="ChEBI" id="CHEBI:597326"/>
    </cofactor>
</comment>
<dbReference type="EMBL" id="JAHRGL010000030">
    <property type="protein sequence ID" value="MBV2133560.1"/>
    <property type="molecule type" value="Genomic_DNA"/>
</dbReference>
<evidence type="ECO:0000313" key="5">
    <source>
        <dbReference type="EMBL" id="MBV2133560.1"/>
    </source>
</evidence>
<evidence type="ECO:0000256" key="4">
    <source>
        <dbReference type="RuleBase" id="RU362118"/>
    </source>
</evidence>
<sequence>MKAETLAIHAGYSPDPTTKAVAVPIYQTTSYAFDDTQHGADLFDLKVAGNIYTRIMNPTTDVLEKRVAALEGGVAALAVASGMAAITYAIQTIAGVGDNIVSVAKLYGGTYNLFAHTLPRQGIEVRFAPHDDIAALEALIDANTKAVFCESIGNPAGNIVDLQALADAAHRHGVPLIVDNTVATPILCRPFEHGADIVVHSLTKYIGGHGTSIGGIVVDSGKFPWADNKARFPLLNTPDPSYHGVTYTEAFGPAAFIGRCRVVPLRNTGAALSPFNAFLILQGLETLPLRMERHCENARKVAEFLQSHPQVSWVKYAGLPDHPEHALAQRYMGGQPASILSFGIVGGIEAAARFIDALKLVVRLVNIGDAKSLACHPASTTHRQLNDEELAQAGVSRDLVRLSIGIEHIDDILADLTQALEASKG</sequence>
<proteinExistence type="inferred from homology"/>
<dbReference type="InterPro" id="IPR006235">
    <property type="entry name" value="OAc-hSer/O-AcSer_sulfhydrylase"/>
</dbReference>
<dbReference type="NCBIfam" id="TIGR01326">
    <property type="entry name" value="OAH_OAS_sulfhy"/>
    <property type="match status" value="1"/>
</dbReference>
<dbReference type="InterPro" id="IPR054542">
    <property type="entry name" value="Cys_met_metab_PP"/>
</dbReference>
<evidence type="ECO:0000313" key="6">
    <source>
        <dbReference type="Proteomes" id="UP000813068"/>
    </source>
</evidence>
<evidence type="ECO:0000256" key="3">
    <source>
        <dbReference type="ARBA" id="ARBA00022898"/>
    </source>
</evidence>
<dbReference type="NCBIfam" id="NF004757">
    <property type="entry name" value="PRK06084.1"/>
    <property type="match status" value="1"/>
</dbReference>
<dbReference type="RefSeq" id="WP_217682007.1">
    <property type="nucleotide sequence ID" value="NZ_JAHRGL010000030.1"/>
</dbReference>
<dbReference type="PANTHER" id="PTHR43797:SF2">
    <property type="entry name" value="HOMOCYSTEINE_CYSTEINE SYNTHASE"/>
    <property type="match status" value="1"/>
</dbReference>
<dbReference type="PROSITE" id="PS00868">
    <property type="entry name" value="CYS_MET_METAB_PP"/>
    <property type="match status" value="1"/>
</dbReference>
<name>A0ABS6MYE3_9GAMM</name>
<organism evidence="5 6">
    <name type="scientific">Geopseudomonas aromaticivorans</name>
    <dbReference type="NCBI Taxonomy" id="2849492"/>
    <lineage>
        <taxon>Bacteria</taxon>
        <taxon>Pseudomonadati</taxon>
        <taxon>Pseudomonadota</taxon>
        <taxon>Gammaproteobacteria</taxon>
        <taxon>Pseudomonadales</taxon>
        <taxon>Pseudomonadaceae</taxon>
        <taxon>Geopseudomonas</taxon>
    </lineage>
</organism>
<comment type="caution">
    <text evidence="5">The sequence shown here is derived from an EMBL/GenBank/DDBJ whole genome shotgun (WGS) entry which is preliminary data.</text>
</comment>
<reference evidence="5 6" key="1">
    <citation type="submission" date="2021-06" db="EMBL/GenBank/DDBJ databases">
        <title>Differences between aerobic and microaerobic xylene degrading microbial communities.</title>
        <authorList>
            <person name="Banerjee S."/>
            <person name="Tancsics A."/>
        </authorList>
    </citation>
    <scope>NUCLEOTIDE SEQUENCE [LARGE SCALE GENOMIC DNA]</scope>
    <source>
        <strain evidence="5 6">MAP12</strain>
    </source>
</reference>
<dbReference type="Proteomes" id="UP000813068">
    <property type="component" value="Unassembled WGS sequence"/>
</dbReference>
<comment type="similarity">
    <text evidence="4">Belongs to the trans-sulfuration enzymes family.</text>
</comment>